<proteinExistence type="predicted"/>
<organism evidence="1 2">
    <name type="scientific">Spirochaeta lutea</name>
    <dbReference type="NCBI Taxonomy" id="1480694"/>
    <lineage>
        <taxon>Bacteria</taxon>
        <taxon>Pseudomonadati</taxon>
        <taxon>Spirochaetota</taxon>
        <taxon>Spirochaetia</taxon>
        <taxon>Spirochaetales</taxon>
        <taxon>Spirochaetaceae</taxon>
        <taxon>Spirochaeta</taxon>
    </lineage>
</organism>
<comment type="caution">
    <text evidence="1">The sequence shown here is derived from an EMBL/GenBank/DDBJ whole genome shotgun (WGS) entry which is preliminary data.</text>
</comment>
<gene>
    <name evidence="1" type="ORF">DC28_01525</name>
</gene>
<dbReference type="RefSeq" id="WP_037545191.1">
    <property type="nucleotide sequence ID" value="NZ_JNUP01000004.1"/>
</dbReference>
<accession>A0A098R0H4</accession>
<evidence type="ECO:0000313" key="1">
    <source>
        <dbReference type="EMBL" id="KGE73665.1"/>
    </source>
</evidence>
<protein>
    <submittedName>
        <fullName evidence="1">Uncharacterized protein</fullName>
    </submittedName>
</protein>
<dbReference type="Proteomes" id="UP000029692">
    <property type="component" value="Unassembled WGS sequence"/>
</dbReference>
<reference evidence="1 2" key="1">
    <citation type="submission" date="2014-05" db="EMBL/GenBank/DDBJ databases">
        <title>De novo Genome Sequence of Spirocheata sp.</title>
        <authorList>
            <person name="Shivani Y."/>
            <person name="Subhash Y."/>
            <person name="Tushar L."/>
            <person name="Sasikala C."/>
            <person name="Ramana C.V."/>
        </authorList>
    </citation>
    <scope>NUCLEOTIDE SEQUENCE [LARGE SCALE GENOMIC DNA]</scope>
    <source>
        <strain evidence="1 2">JC230</strain>
    </source>
</reference>
<dbReference type="EMBL" id="JNUP01000004">
    <property type="protein sequence ID" value="KGE73665.1"/>
    <property type="molecule type" value="Genomic_DNA"/>
</dbReference>
<name>A0A098R0H4_9SPIO</name>
<dbReference type="AlphaFoldDB" id="A0A098R0H4"/>
<sequence>MGLFFLALGVILTGCGSVPPDRVPVVRFIEILPSMLEEAEEKTREFWEDPQEGIRRKQEETQVAGFGMGTEPRVYYLQAGDEFQLNLNPLGADSAPTDPELAVLLTREGGYFELQHRLAMTNDGGNGSAISFDGLVWHMANGKKAPGEKPGEKPVILNWVIYDTPEPRFDQGPSGPVQSRANLQWDMYLNPAVTRDDAYWIWDSPQRPQGAMSRGMVFNARDKGEISYPLSERVVWFPKGARVRLAFNFISNLVTAETRGGITTFRVLRDFYVYPKGQQNVSVSFDGEDWANYFWSFRLEQIEDSRAVASDVVRYTVGLKLEYTGRK</sequence>
<keyword evidence="2" id="KW-1185">Reference proteome</keyword>
<evidence type="ECO:0000313" key="2">
    <source>
        <dbReference type="Proteomes" id="UP000029692"/>
    </source>
</evidence>